<dbReference type="CDD" id="cd06170">
    <property type="entry name" value="LuxR_C_like"/>
    <property type="match status" value="1"/>
</dbReference>
<dbReference type="Pfam" id="PF00196">
    <property type="entry name" value="GerE"/>
    <property type="match status" value="1"/>
</dbReference>
<evidence type="ECO:0000259" key="7">
    <source>
        <dbReference type="PROSITE" id="PS50043"/>
    </source>
</evidence>
<keyword evidence="2" id="KW-0902">Two-component regulatory system</keyword>
<dbReference type="Gene3D" id="1.10.10.10">
    <property type="entry name" value="Winged helix-like DNA-binding domain superfamily/Winged helix DNA-binding domain"/>
    <property type="match status" value="1"/>
</dbReference>
<proteinExistence type="predicted"/>
<evidence type="ECO:0000256" key="3">
    <source>
        <dbReference type="ARBA" id="ARBA00023015"/>
    </source>
</evidence>
<dbReference type="SMART" id="SM00448">
    <property type="entry name" value="REC"/>
    <property type="match status" value="1"/>
</dbReference>
<dbReference type="InterPro" id="IPR000792">
    <property type="entry name" value="Tscrpt_reg_LuxR_C"/>
</dbReference>
<dbReference type="Proteomes" id="UP001165962">
    <property type="component" value="Unassembled WGS sequence"/>
</dbReference>
<dbReference type="InterPro" id="IPR039420">
    <property type="entry name" value="WalR-like"/>
</dbReference>
<keyword evidence="10" id="KW-1185">Reference proteome</keyword>
<dbReference type="PROSITE" id="PS50043">
    <property type="entry name" value="HTH_LUXR_2"/>
    <property type="match status" value="1"/>
</dbReference>
<keyword evidence="5" id="KW-0804">Transcription</keyword>
<dbReference type="InterPro" id="IPR058245">
    <property type="entry name" value="NreC/VraR/RcsB-like_REC"/>
</dbReference>
<feature type="domain" description="HTH luxR-type" evidence="7">
    <location>
        <begin position="141"/>
        <end position="206"/>
    </location>
</feature>
<evidence type="ECO:0000256" key="4">
    <source>
        <dbReference type="ARBA" id="ARBA00023125"/>
    </source>
</evidence>
<dbReference type="InterPro" id="IPR011006">
    <property type="entry name" value="CheY-like_superfamily"/>
</dbReference>
<evidence type="ECO:0000313" key="10">
    <source>
        <dbReference type="Proteomes" id="UP001165962"/>
    </source>
</evidence>
<dbReference type="SUPFAM" id="SSF46894">
    <property type="entry name" value="C-terminal effector domain of the bipartite response regulators"/>
    <property type="match status" value="1"/>
</dbReference>
<dbReference type="RefSeq" id="WP_166150681.1">
    <property type="nucleotide sequence ID" value="NZ_JAAOIW010000004.1"/>
</dbReference>
<dbReference type="PRINTS" id="PR00038">
    <property type="entry name" value="HTHLUXR"/>
</dbReference>
<dbReference type="Pfam" id="PF00072">
    <property type="entry name" value="Response_reg"/>
    <property type="match status" value="1"/>
</dbReference>
<protein>
    <submittedName>
        <fullName evidence="9">Response regulator transcription factor</fullName>
    </submittedName>
</protein>
<organism evidence="9 10">
    <name type="scientific">Paenibacillus agricola</name>
    <dbReference type="NCBI Taxonomy" id="2716264"/>
    <lineage>
        <taxon>Bacteria</taxon>
        <taxon>Bacillati</taxon>
        <taxon>Bacillota</taxon>
        <taxon>Bacilli</taxon>
        <taxon>Bacillales</taxon>
        <taxon>Paenibacillaceae</taxon>
        <taxon>Paenibacillus</taxon>
    </lineage>
</organism>
<sequence>MREVVKAIVADDHPLMAQATKQLLEQIEGIEVIDIASNGQKCLELVEQHHPDLVFLDYQLPDRVGTDVAAQIKAIYPEIHIVIFTGVDVSALTDVFLELQVSAVISKGTRHITIQHVIGCILENYIVMPRPVLQALKGKGLSTQTSELTEEEVLIMSLIIKGATLEQIATQIHISKRSVDNYQRRIYGKLGVKTRVEALEAFVKSKYYSDIREDL</sequence>
<comment type="caution">
    <text evidence="9">The sequence shown here is derived from an EMBL/GenBank/DDBJ whole genome shotgun (WGS) entry which is preliminary data.</text>
</comment>
<evidence type="ECO:0000259" key="8">
    <source>
        <dbReference type="PROSITE" id="PS50110"/>
    </source>
</evidence>
<accession>A0ABX0J643</accession>
<dbReference type="CDD" id="cd17535">
    <property type="entry name" value="REC_NarL-like"/>
    <property type="match status" value="1"/>
</dbReference>
<keyword evidence="4" id="KW-0238">DNA-binding</keyword>
<keyword evidence="3" id="KW-0805">Transcription regulation</keyword>
<dbReference type="PANTHER" id="PTHR43214">
    <property type="entry name" value="TWO-COMPONENT RESPONSE REGULATOR"/>
    <property type="match status" value="1"/>
</dbReference>
<dbReference type="InterPro" id="IPR036388">
    <property type="entry name" value="WH-like_DNA-bd_sf"/>
</dbReference>
<evidence type="ECO:0000256" key="1">
    <source>
        <dbReference type="ARBA" id="ARBA00022553"/>
    </source>
</evidence>
<feature type="modified residue" description="4-aspartylphosphate" evidence="6">
    <location>
        <position position="57"/>
    </location>
</feature>
<name>A0ABX0J643_9BACL</name>
<evidence type="ECO:0000256" key="6">
    <source>
        <dbReference type="PROSITE-ProRule" id="PRU00169"/>
    </source>
</evidence>
<evidence type="ECO:0000256" key="2">
    <source>
        <dbReference type="ARBA" id="ARBA00023012"/>
    </source>
</evidence>
<dbReference type="SUPFAM" id="SSF52172">
    <property type="entry name" value="CheY-like"/>
    <property type="match status" value="1"/>
</dbReference>
<dbReference type="PROSITE" id="PS50110">
    <property type="entry name" value="RESPONSE_REGULATORY"/>
    <property type="match status" value="1"/>
</dbReference>
<dbReference type="EMBL" id="JAAOIW010000004">
    <property type="protein sequence ID" value="NHN31098.1"/>
    <property type="molecule type" value="Genomic_DNA"/>
</dbReference>
<feature type="domain" description="Response regulatory" evidence="8">
    <location>
        <begin position="6"/>
        <end position="122"/>
    </location>
</feature>
<gene>
    <name evidence="9" type="ORF">G9U52_14760</name>
</gene>
<dbReference type="InterPro" id="IPR001789">
    <property type="entry name" value="Sig_transdc_resp-reg_receiver"/>
</dbReference>
<reference evidence="9" key="1">
    <citation type="submission" date="2020-03" db="EMBL/GenBank/DDBJ databases">
        <title>Draft sequencing of Paenibacilllus sp. S3N08.</title>
        <authorList>
            <person name="Kim D.-U."/>
        </authorList>
    </citation>
    <scope>NUCLEOTIDE SEQUENCE</scope>
    <source>
        <strain evidence="9">S3N08</strain>
    </source>
</reference>
<evidence type="ECO:0000313" key="9">
    <source>
        <dbReference type="EMBL" id="NHN31098.1"/>
    </source>
</evidence>
<dbReference type="PANTHER" id="PTHR43214:SF43">
    <property type="entry name" value="TWO-COMPONENT RESPONSE REGULATOR"/>
    <property type="match status" value="1"/>
</dbReference>
<dbReference type="Gene3D" id="3.40.50.2300">
    <property type="match status" value="1"/>
</dbReference>
<keyword evidence="1 6" id="KW-0597">Phosphoprotein</keyword>
<dbReference type="SMART" id="SM00421">
    <property type="entry name" value="HTH_LUXR"/>
    <property type="match status" value="1"/>
</dbReference>
<evidence type="ECO:0000256" key="5">
    <source>
        <dbReference type="ARBA" id="ARBA00023163"/>
    </source>
</evidence>
<dbReference type="InterPro" id="IPR016032">
    <property type="entry name" value="Sig_transdc_resp-reg_C-effctor"/>
</dbReference>